<comment type="caution">
    <text evidence="2">The sequence shown here is derived from an EMBL/GenBank/DDBJ whole genome shotgun (WGS) entry which is preliminary data.</text>
</comment>
<evidence type="ECO:0008006" key="4">
    <source>
        <dbReference type="Google" id="ProtNLM"/>
    </source>
</evidence>
<organism evidence="2 3">
    <name type="scientific">Beauveria asiatica</name>
    <dbReference type="NCBI Taxonomy" id="1069075"/>
    <lineage>
        <taxon>Eukaryota</taxon>
        <taxon>Fungi</taxon>
        <taxon>Dikarya</taxon>
        <taxon>Ascomycota</taxon>
        <taxon>Pezizomycotina</taxon>
        <taxon>Sordariomycetes</taxon>
        <taxon>Hypocreomycetidae</taxon>
        <taxon>Hypocreales</taxon>
        <taxon>Cordycipitaceae</taxon>
        <taxon>Beauveria</taxon>
    </lineage>
</organism>
<dbReference type="InterPro" id="IPR027417">
    <property type="entry name" value="P-loop_NTPase"/>
</dbReference>
<dbReference type="SUPFAM" id="SSF52540">
    <property type="entry name" value="P-loop containing nucleoside triphosphate hydrolases"/>
    <property type="match status" value="1"/>
</dbReference>
<dbReference type="Gene3D" id="3.40.50.300">
    <property type="entry name" value="P-loop containing nucleotide triphosphate hydrolases"/>
    <property type="match status" value="1"/>
</dbReference>
<feature type="compositionally biased region" description="Acidic residues" evidence="1">
    <location>
        <begin position="69"/>
        <end position="84"/>
    </location>
</feature>
<dbReference type="GO" id="GO:0015421">
    <property type="term" value="F:ABC-type oligopeptide transporter activity"/>
    <property type="evidence" value="ECO:0007669"/>
    <property type="project" value="TreeGrafter"/>
</dbReference>
<protein>
    <recommendedName>
        <fullName evidence="4">ABC transporter domain-containing protein</fullName>
    </recommendedName>
</protein>
<name>A0AAW0S5E7_9HYPO</name>
<dbReference type="InterPro" id="IPR039421">
    <property type="entry name" value="Type_1_exporter"/>
</dbReference>
<dbReference type="PANTHER" id="PTHR43394:SF1">
    <property type="entry name" value="ATP-BINDING CASSETTE SUB-FAMILY B MEMBER 10, MITOCHONDRIAL"/>
    <property type="match status" value="1"/>
</dbReference>
<reference evidence="2 3" key="1">
    <citation type="submission" date="2020-02" db="EMBL/GenBank/DDBJ databases">
        <title>Comparative genomics of the hypocrealean fungal genus Beauvera.</title>
        <authorList>
            <person name="Showalter D.N."/>
            <person name="Bushley K.E."/>
            <person name="Rehner S.A."/>
        </authorList>
    </citation>
    <scope>NUCLEOTIDE SEQUENCE [LARGE SCALE GENOMIC DNA]</scope>
    <source>
        <strain evidence="2 3">ARSEF4384</strain>
    </source>
</reference>
<dbReference type="AlphaFoldDB" id="A0AAW0S5E7"/>
<evidence type="ECO:0000313" key="3">
    <source>
        <dbReference type="Proteomes" id="UP001397290"/>
    </source>
</evidence>
<dbReference type="PANTHER" id="PTHR43394">
    <property type="entry name" value="ATP-DEPENDENT PERMEASE MDL1, MITOCHONDRIAL"/>
    <property type="match status" value="1"/>
</dbReference>
<evidence type="ECO:0000313" key="2">
    <source>
        <dbReference type="EMBL" id="KAK8149577.1"/>
    </source>
</evidence>
<gene>
    <name evidence="2" type="ORF">G3M48_006461</name>
</gene>
<dbReference type="Proteomes" id="UP001397290">
    <property type="component" value="Unassembled WGS sequence"/>
</dbReference>
<dbReference type="EMBL" id="JAAHCF010000044">
    <property type="protein sequence ID" value="KAK8149577.1"/>
    <property type="molecule type" value="Genomic_DNA"/>
</dbReference>
<proteinExistence type="predicted"/>
<accession>A0AAW0S5E7</accession>
<keyword evidence="3" id="KW-1185">Reference proteome</keyword>
<feature type="region of interest" description="Disordered" evidence="1">
    <location>
        <begin position="65"/>
        <end position="84"/>
    </location>
</feature>
<sequence length="84" mass="9015">MVSSNNTSRIILADEATSSVDAETERLVHRAMEENFVGCTILTIAHRQSSLGNVDRIIRLHQGALAAGEDTDSDSGESDASQEL</sequence>
<evidence type="ECO:0000256" key="1">
    <source>
        <dbReference type="SAM" id="MobiDB-lite"/>
    </source>
</evidence>